<evidence type="ECO:0000256" key="1">
    <source>
        <dbReference type="ARBA" id="ARBA00006594"/>
    </source>
</evidence>
<dbReference type="OrthoDB" id="32195at2"/>
<dbReference type="PANTHER" id="PTHR33841">
    <property type="entry name" value="DNA METHYLTRANSFERASE YEEA-RELATED"/>
    <property type="match status" value="1"/>
</dbReference>
<dbReference type="Pfam" id="PF22837">
    <property type="entry name" value="M_Eco57I_C"/>
    <property type="match status" value="1"/>
</dbReference>
<evidence type="ECO:0000259" key="7">
    <source>
        <dbReference type="Pfam" id="PF07669"/>
    </source>
</evidence>
<dbReference type="CDD" id="cd02440">
    <property type="entry name" value="AdoMet_MTases"/>
    <property type="match status" value="1"/>
</dbReference>
<comment type="catalytic activity">
    <reaction evidence="6">
        <text>a 2'-deoxyadenosine in DNA + S-adenosyl-L-methionine = an N(6)-methyl-2'-deoxyadenosine in DNA + S-adenosyl-L-homocysteine + H(+)</text>
        <dbReference type="Rhea" id="RHEA:15197"/>
        <dbReference type="Rhea" id="RHEA-COMP:12418"/>
        <dbReference type="Rhea" id="RHEA-COMP:12419"/>
        <dbReference type="ChEBI" id="CHEBI:15378"/>
        <dbReference type="ChEBI" id="CHEBI:57856"/>
        <dbReference type="ChEBI" id="CHEBI:59789"/>
        <dbReference type="ChEBI" id="CHEBI:90615"/>
        <dbReference type="ChEBI" id="CHEBI:90616"/>
        <dbReference type="EC" id="2.1.1.72"/>
    </reaction>
</comment>
<dbReference type="EC" id="2.1.1.72" evidence="2"/>
<keyword evidence="3 9" id="KW-0489">Methyltransferase</keyword>
<dbReference type="Gene3D" id="3.40.50.150">
    <property type="entry name" value="Vaccinia Virus protein VP39"/>
    <property type="match status" value="1"/>
</dbReference>
<dbReference type="SUPFAM" id="SSF53335">
    <property type="entry name" value="S-adenosyl-L-methionine-dependent methyltransferases"/>
    <property type="match status" value="1"/>
</dbReference>
<evidence type="ECO:0000256" key="2">
    <source>
        <dbReference type="ARBA" id="ARBA00011900"/>
    </source>
</evidence>
<sequence>MPRFTSKIAPDVDKLRGGYYTPDAIARALAAWVAAAGPRLLEPAAGDGVILRHLVAEAGPADVLGVELEPDEARRAGEHGDVVQDDFFRWFDEAQHGRRDGVAGNPPYIRFGNWSETERERALRFMRQQGLPTTKLMNAWMPFVAASVVAVREGGRVGLVLPAELLQVGYAKALRAYLVDNCAEITLISFRKLVFPGILQEVVLLLATRGEGPAVMRGVEVHDAADLGDLDLGAVPAVVAPLHDSEKWTKYYLAADEIVGLRSMREDPRLTTVGAWASVDVGVVTGRNSFFTMTAGEAAALGLYELTKGLVSRSAQLTGVAFTSADLDEQAATAARTRLLDVPPDVTPENHTGLRQHIAEGEAEEVHRGYKCRIRREWWRVPSTGSPDGFMLRQIHRYPRIFANHTDATSTDTVHRVTLRRLDATAAQLAVAALNSVTFASAEVVGRSYGGGILELEPSEAEHMPIPSPALVDEALTTKVDELLREGRTDDAVELVDQALLIDALGFARDQVQSARSAWVRLRDRRGGRGRSSRSATEA</sequence>
<keyword evidence="5" id="KW-0949">S-adenosyl-L-methionine</keyword>
<evidence type="ECO:0000259" key="8">
    <source>
        <dbReference type="Pfam" id="PF22837"/>
    </source>
</evidence>
<feature type="domain" description="Type II methyltransferase M.Eco57I C-terminal" evidence="8">
    <location>
        <begin position="245"/>
        <end position="501"/>
    </location>
</feature>
<dbReference type="EMBL" id="FZOO01000008">
    <property type="protein sequence ID" value="SNS79154.1"/>
    <property type="molecule type" value="Genomic_DNA"/>
</dbReference>
<feature type="domain" description="Type II methyltransferase M.TaqI-like" evidence="7">
    <location>
        <begin position="86"/>
        <end position="194"/>
    </location>
</feature>
<dbReference type="PROSITE" id="PS00092">
    <property type="entry name" value="N6_MTASE"/>
    <property type="match status" value="1"/>
</dbReference>
<dbReference type="InterPro" id="IPR050953">
    <property type="entry name" value="N4_N6_ade-DNA_methylase"/>
</dbReference>
<dbReference type="AlphaFoldDB" id="A0A239HFW4"/>
<evidence type="ECO:0000313" key="9">
    <source>
        <dbReference type="EMBL" id="SNS79154.1"/>
    </source>
</evidence>
<dbReference type="Pfam" id="PF07669">
    <property type="entry name" value="Eco57I"/>
    <property type="match status" value="1"/>
</dbReference>
<dbReference type="InterPro" id="IPR011639">
    <property type="entry name" value="MethylTrfase_TaqI-like_dom"/>
</dbReference>
<evidence type="ECO:0000256" key="3">
    <source>
        <dbReference type="ARBA" id="ARBA00022603"/>
    </source>
</evidence>
<dbReference type="GO" id="GO:0032259">
    <property type="term" value="P:methylation"/>
    <property type="evidence" value="ECO:0007669"/>
    <property type="project" value="UniProtKB-KW"/>
</dbReference>
<evidence type="ECO:0000256" key="5">
    <source>
        <dbReference type="ARBA" id="ARBA00022691"/>
    </source>
</evidence>
<name>A0A239HFW4_9ACTN</name>
<keyword evidence="10" id="KW-1185">Reference proteome</keyword>
<dbReference type="PRINTS" id="PR00507">
    <property type="entry name" value="N12N6MTFRASE"/>
</dbReference>
<organism evidence="9 10">
    <name type="scientific">Geodermatophilus pulveris</name>
    <dbReference type="NCBI Taxonomy" id="1564159"/>
    <lineage>
        <taxon>Bacteria</taxon>
        <taxon>Bacillati</taxon>
        <taxon>Actinomycetota</taxon>
        <taxon>Actinomycetes</taxon>
        <taxon>Geodermatophilales</taxon>
        <taxon>Geodermatophilaceae</taxon>
        <taxon>Geodermatophilus</taxon>
    </lineage>
</organism>
<dbReference type="PANTHER" id="PTHR33841:SF5">
    <property type="entry name" value="DNA METHYLASE (MODIFICATION METHYLASE) (METHYLTRANSFERASE)-RELATED"/>
    <property type="match status" value="1"/>
</dbReference>
<keyword evidence="4" id="KW-0808">Transferase</keyword>
<dbReference type="Proteomes" id="UP000198373">
    <property type="component" value="Unassembled WGS sequence"/>
</dbReference>
<dbReference type="GO" id="GO:0009007">
    <property type="term" value="F:site-specific DNA-methyltransferase (adenine-specific) activity"/>
    <property type="evidence" value="ECO:0007669"/>
    <property type="project" value="UniProtKB-EC"/>
</dbReference>
<dbReference type="InterPro" id="IPR002052">
    <property type="entry name" value="DNA_methylase_N6_adenine_CS"/>
</dbReference>
<proteinExistence type="inferred from homology"/>
<accession>A0A239HFW4</accession>
<gene>
    <name evidence="9" type="ORF">SAMN06893096_10840</name>
</gene>
<evidence type="ECO:0000256" key="6">
    <source>
        <dbReference type="ARBA" id="ARBA00047942"/>
    </source>
</evidence>
<dbReference type="InterPro" id="IPR029063">
    <property type="entry name" value="SAM-dependent_MTases_sf"/>
</dbReference>
<reference evidence="10" key="1">
    <citation type="submission" date="2017-06" db="EMBL/GenBank/DDBJ databases">
        <authorList>
            <person name="Varghese N."/>
            <person name="Submissions S."/>
        </authorList>
    </citation>
    <scope>NUCLEOTIDE SEQUENCE [LARGE SCALE GENOMIC DNA]</scope>
    <source>
        <strain evidence="10">DSM 46839</strain>
    </source>
</reference>
<evidence type="ECO:0000256" key="4">
    <source>
        <dbReference type="ARBA" id="ARBA00022679"/>
    </source>
</evidence>
<dbReference type="GO" id="GO:0003676">
    <property type="term" value="F:nucleic acid binding"/>
    <property type="evidence" value="ECO:0007669"/>
    <property type="project" value="InterPro"/>
</dbReference>
<comment type="similarity">
    <text evidence="1">Belongs to the N(4)/N(6)-methyltransferase family.</text>
</comment>
<dbReference type="GO" id="GO:0006304">
    <property type="term" value="P:DNA modification"/>
    <property type="evidence" value="ECO:0007669"/>
    <property type="project" value="InterPro"/>
</dbReference>
<dbReference type="InterPro" id="IPR054520">
    <property type="entry name" value="M_Eco57I_C"/>
</dbReference>
<evidence type="ECO:0000313" key="10">
    <source>
        <dbReference type="Proteomes" id="UP000198373"/>
    </source>
</evidence>
<protein>
    <recommendedName>
        <fullName evidence="2">site-specific DNA-methyltransferase (adenine-specific)</fullName>
        <ecNumber evidence="2">2.1.1.72</ecNumber>
    </recommendedName>
</protein>
<dbReference type="RefSeq" id="WP_089306554.1">
    <property type="nucleotide sequence ID" value="NZ_FZOO01000008.1"/>
</dbReference>